<keyword evidence="2" id="KW-1185">Reference proteome</keyword>
<sequence>MQRLPIHPTTPPPMPKKPRVISVTAYDVGGSWEEEGEGVVGGVRRGTRGGGDSRPRLDWVAAALGV</sequence>
<evidence type="ECO:0000313" key="1">
    <source>
        <dbReference type="EMBL" id="GFS34310.1"/>
    </source>
</evidence>
<name>A0A7J0DFK3_9ERIC</name>
<organism evidence="1 2">
    <name type="scientific">Actinidia rufa</name>
    <dbReference type="NCBI Taxonomy" id="165716"/>
    <lineage>
        <taxon>Eukaryota</taxon>
        <taxon>Viridiplantae</taxon>
        <taxon>Streptophyta</taxon>
        <taxon>Embryophyta</taxon>
        <taxon>Tracheophyta</taxon>
        <taxon>Spermatophyta</taxon>
        <taxon>Magnoliopsida</taxon>
        <taxon>eudicotyledons</taxon>
        <taxon>Gunneridae</taxon>
        <taxon>Pentapetalae</taxon>
        <taxon>asterids</taxon>
        <taxon>Ericales</taxon>
        <taxon>Actinidiaceae</taxon>
        <taxon>Actinidia</taxon>
    </lineage>
</organism>
<dbReference type="AlphaFoldDB" id="A0A7J0DFK3"/>
<proteinExistence type="predicted"/>
<dbReference type="Proteomes" id="UP000585474">
    <property type="component" value="Unassembled WGS sequence"/>
</dbReference>
<comment type="caution">
    <text evidence="1">The sequence shown here is derived from an EMBL/GenBank/DDBJ whole genome shotgun (WGS) entry which is preliminary data.</text>
</comment>
<gene>
    <name evidence="1" type="ORF">Acr_00g0033210</name>
</gene>
<accession>A0A7J0DFK3</accession>
<protein>
    <submittedName>
        <fullName evidence="1">Uncharacterized protein</fullName>
    </submittedName>
</protein>
<dbReference type="EMBL" id="BJWL01000211">
    <property type="protein sequence ID" value="GFS34310.1"/>
    <property type="molecule type" value="Genomic_DNA"/>
</dbReference>
<reference evidence="2" key="1">
    <citation type="submission" date="2019-07" db="EMBL/GenBank/DDBJ databases">
        <title>De Novo Assembly of kiwifruit Actinidia rufa.</title>
        <authorList>
            <person name="Sugita-Konishi S."/>
            <person name="Sato K."/>
            <person name="Mori E."/>
            <person name="Abe Y."/>
            <person name="Kisaki G."/>
            <person name="Hamano K."/>
            <person name="Suezawa K."/>
            <person name="Otani M."/>
            <person name="Fukuda T."/>
            <person name="Manabe T."/>
            <person name="Gomi K."/>
            <person name="Tabuchi M."/>
            <person name="Akimitsu K."/>
            <person name="Kataoka I."/>
        </authorList>
    </citation>
    <scope>NUCLEOTIDE SEQUENCE [LARGE SCALE GENOMIC DNA]</scope>
    <source>
        <strain evidence="2">cv. Fuchu</strain>
    </source>
</reference>
<evidence type="ECO:0000313" key="2">
    <source>
        <dbReference type="Proteomes" id="UP000585474"/>
    </source>
</evidence>